<evidence type="ECO:0000256" key="1">
    <source>
        <dbReference type="SAM" id="MobiDB-lite"/>
    </source>
</evidence>
<evidence type="ECO:0000313" key="3">
    <source>
        <dbReference type="EMBL" id="SOY31035.1"/>
    </source>
</evidence>
<reference evidence="3 4" key="1">
    <citation type="submission" date="2018-01" db="EMBL/GenBank/DDBJ databases">
        <authorList>
            <person name="Gaut B.S."/>
            <person name="Morton B.R."/>
            <person name="Clegg M.T."/>
            <person name="Duvall M.R."/>
        </authorList>
    </citation>
    <scope>NUCLEOTIDE SEQUENCE [LARGE SCALE GENOMIC DNA]</scope>
    <source>
        <strain evidence="3">GP69</strain>
    </source>
</reference>
<proteinExistence type="predicted"/>
<feature type="region of interest" description="Disordered" evidence="1">
    <location>
        <begin position="1"/>
        <end position="25"/>
    </location>
</feature>
<dbReference type="Pfam" id="PF26160">
    <property type="entry name" value="YqzN_YkzM"/>
    <property type="match status" value="1"/>
</dbReference>
<name>A0A2K4ZKR3_9FIRM</name>
<evidence type="ECO:0000313" key="4">
    <source>
        <dbReference type="Proteomes" id="UP000236311"/>
    </source>
</evidence>
<dbReference type="InterPro" id="IPR058869">
    <property type="entry name" value="YqzN_YkzM"/>
</dbReference>
<keyword evidence="4" id="KW-1185">Reference proteome</keyword>
<sequence length="79" mass="9113">MAKTRNTEENVADRAAEEPAKTSDERKFPYEVLKENCMRLFHVTSSTFIGATIGKENGSYSISEMQRLIDEWLKKEVKK</sequence>
<gene>
    <name evidence="3" type="ORF">AMURIS_03769</name>
</gene>
<accession>A0A2K4ZKR3</accession>
<dbReference type="EMBL" id="OFSM01000021">
    <property type="protein sequence ID" value="SOY31035.1"/>
    <property type="molecule type" value="Genomic_DNA"/>
</dbReference>
<organism evidence="3 4">
    <name type="scientific">Acetatifactor muris</name>
    <dbReference type="NCBI Taxonomy" id="879566"/>
    <lineage>
        <taxon>Bacteria</taxon>
        <taxon>Bacillati</taxon>
        <taxon>Bacillota</taxon>
        <taxon>Clostridia</taxon>
        <taxon>Lachnospirales</taxon>
        <taxon>Lachnospiraceae</taxon>
        <taxon>Acetatifactor</taxon>
    </lineage>
</organism>
<dbReference type="AlphaFoldDB" id="A0A2K4ZKR3"/>
<feature type="domain" description="YqzN/YkzM" evidence="2">
    <location>
        <begin position="25"/>
        <end position="76"/>
    </location>
</feature>
<dbReference type="Proteomes" id="UP000236311">
    <property type="component" value="Unassembled WGS sequence"/>
</dbReference>
<protein>
    <recommendedName>
        <fullName evidence="2">YqzN/YkzM domain-containing protein</fullName>
    </recommendedName>
</protein>
<evidence type="ECO:0000259" key="2">
    <source>
        <dbReference type="Pfam" id="PF26160"/>
    </source>
</evidence>